<evidence type="ECO:0000256" key="1">
    <source>
        <dbReference type="ARBA" id="ARBA00022679"/>
    </source>
</evidence>
<dbReference type="OrthoDB" id="5525374at2"/>
<dbReference type="GeneID" id="99686886"/>
<dbReference type="InterPro" id="IPR000182">
    <property type="entry name" value="GNAT_dom"/>
</dbReference>
<organism evidence="4 5">
    <name type="scientific">Rubrivivax gelatinosus</name>
    <name type="common">Rhodocyclus gelatinosus</name>
    <name type="synonym">Rhodopseudomonas gelatinosa</name>
    <dbReference type="NCBI Taxonomy" id="28068"/>
    <lineage>
        <taxon>Bacteria</taxon>
        <taxon>Pseudomonadati</taxon>
        <taxon>Pseudomonadota</taxon>
        <taxon>Betaproteobacteria</taxon>
        <taxon>Burkholderiales</taxon>
        <taxon>Sphaerotilaceae</taxon>
        <taxon>Rubrivivax</taxon>
    </lineage>
</organism>
<feature type="domain" description="N-acetyltransferase" evidence="3">
    <location>
        <begin position="7"/>
        <end position="139"/>
    </location>
</feature>
<dbReference type="EMBL" id="SLXD01000001">
    <property type="protein sequence ID" value="TCP05287.1"/>
    <property type="molecule type" value="Genomic_DNA"/>
</dbReference>
<dbReference type="Pfam" id="PF00583">
    <property type="entry name" value="Acetyltransf_1"/>
    <property type="match status" value="1"/>
</dbReference>
<dbReference type="Proteomes" id="UP000295106">
    <property type="component" value="Unassembled WGS sequence"/>
</dbReference>
<keyword evidence="1 4" id="KW-0808">Transferase</keyword>
<sequence>MPTAPSIATRSATEADLPLLVALRRGFGADGDDAELAAQLRGQLDGSTIVLLDGHPVGLLRVHRGSRDWAIQQVQLLPGYRRAGIGSRLIGEVLAEARAQGARVSLSVLKANPARSLYERLGFTVTAECENGYSMRACP</sequence>
<dbReference type="InterPro" id="IPR016181">
    <property type="entry name" value="Acyl_CoA_acyltransferase"/>
</dbReference>
<dbReference type="RefSeq" id="WP_132644302.1">
    <property type="nucleotide sequence ID" value="NZ_CP181386.1"/>
</dbReference>
<dbReference type="GO" id="GO:0016747">
    <property type="term" value="F:acyltransferase activity, transferring groups other than amino-acyl groups"/>
    <property type="evidence" value="ECO:0007669"/>
    <property type="project" value="InterPro"/>
</dbReference>
<dbReference type="PROSITE" id="PS51186">
    <property type="entry name" value="GNAT"/>
    <property type="match status" value="1"/>
</dbReference>
<comment type="caution">
    <text evidence="4">The sequence shown here is derived from an EMBL/GenBank/DDBJ whole genome shotgun (WGS) entry which is preliminary data.</text>
</comment>
<protein>
    <submittedName>
        <fullName evidence="4">Acetyltransferase (GNAT) family protein</fullName>
    </submittedName>
</protein>
<accession>A0A4R2MJX2</accession>
<dbReference type="CDD" id="cd04301">
    <property type="entry name" value="NAT_SF"/>
    <property type="match status" value="1"/>
</dbReference>
<dbReference type="PANTHER" id="PTHR43877">
    <property type="entry name" value="AMINOALKYLPHOSPHONATE N-ACETYLTRANSFERASE-RELATED-RELATED"/>
    <property type="match status" value="1"/>
</dbReference>
<gene>
    <name evidence="4" type="ORF">EV684_101159</name>
</gene>
<evidence type="ECO:0000259" key="3">
    <source>
        <dbReference type="PROSITE" id="PS51186"/>
    </source>
</evidence>
<name>A0A4R2MJX2_RUBGE</name>
<dbReference type="AlphaFoldDB" id="A0A4R2MJX2"/>
<dbReference type="Gene3D" id="3.40.630.30">
    <property type="match status" value="1"/>
</dbReference>
<dbReference type="InterPro" id="IPR050832">
    <property type="entry name" value="Bact_Acetyltransf"/>
</dbReference>
<evidence type="ECO:0000313" key="5">
    <source>
        <dbReference type="Proteomes" id="UP000295106"/>
    </source>
</evidence>
<dbReference type="SUPFAM" id="SSF55729">
    <property type="entry name" value="Acyl-CoA N-acyltransferases (Nat)"/>
    <property type="match status" value="1"/>
</dbReference>
<reference evidence="4 5" key="1">
    <citation type="submission" date="2019-03" db="EMBL/GenBank/DDBJ databases">
        <title>Genomic Encyclopedia of Type Strains, Phase IV (KMG-IV): sequencing the most valuable type-strain genomes for metagenomic binning, comparative biology and taxonomic classification.</title>
        <authorList>
            <person name="Goeker M."/>
        </authorList>
    </citation>
    <scope>NUCLEOTIDE SEQUENCE [LARGE SCALE GENOMIC DNA]</scope>
    <source>
        <strain evidence="4 5">DSM 1709</strain>
    </source>
</reference>
<keyword evidence="2" id="KW-0012">Acyltransferase</keyword>
<evidence type="ECO:0000313" key="4">
    <source>
        <dbReference type="EMBL" id="TCP05287.1"/>
    </source>
</evidence>
<evidence type="ECO:0000256" key="2">
    <source>
        <dbReference type="ARBA" id="ARBA00023315"/>
    </source>
</evidence>
<proteinExistence type="predicted"/>